<dbReference type="PANTHER" id="PTHR23028:SF53">
    <property type="entry name" value="ACYL_TRANSF_3 DOMAIN-CONTAINING PROTEIN"/>
    <property type="match status" value="1"/>
</dbReference>
<dbReference type="EMBL" id="VMSD01000001">
    <property type="protein sequence ID" value="KAF0849304.1"/>
    <property type="molecule type" value="Genomic_DNA"/>
</dbReference>
<protein>
    <submittedName>
        <fullName evidence="3">Peptidoglycan/LPS O-acetylase OafA/YrhL</fullName>
    </submittedName>
</protein>
<feature type="transmembrane region" description="Helical" evidence="1">
    <location>
        <begin position="276"/>
        <end position="295"/>
    </location>
</feature>
<feature type="domain" description="Acyltransferase 3" evidence="2">
    <location>
        <begin position="16"/>
        <end position="357"/>
    </location>
</feature>
<keyword evidence="4" id="KW-1185">Reference proteome</keyword>
<feature type="transmembrane region" description="Helical" evidence="1">
    <location>
        <begin position="20"/>
        <end position="40"/>
    </location>
</feature>
<dbReference type="InterPro" id="IPR050879">
    <property type="entry name" value="Acyltransferase_3"/>
</dbReference>
<evidence type="ECO:0000313" key="3">
    <source>
        <dbReference type="EMBL" id="KAF0849304.1"/>
    </source>
</evidence>
<keyword evidence="1" id="KW-0812">Transmembrane</keyword>
<reference evidence="3 4" key="1">
    <citation type="submission" date="2019-07" db="EMBL/GenBank/DDBJ databases">
        <title>Genomic Encyclopedia of Type Strains, Phase IV (KMG-IV): sequencing the most valuable type-strain genomes for metagenomic binning, comparative biology and taxonomic classification.</title>
        <authorList>
            <person name="Goeker M."/>
        </authorList>
    </citation>
    <scope>NUCLEOTIDE SEQUENCE [LARGE SCALE GENOMIC DNA]</scope>
    <source>
        <strain evidence="3 4">DSM 44831</strain>
    </source>
</reference>
<dbReference type="Pfam" id="PF01757">
    <property type="entry name" value="Acyl_transf_3"/>
    <property type="match status" value="1"/>
</dbReference>
<evidence type="ECO:0000256" key="1">
    <source>
        <dbReference type="SAM" id="Phobius"/>
    </source>
</evidence>
<feature type="transmembrane region" description="Helical" evidence="1">
    <location>
        <begin position="316"/>
        <end position="336"/>
    </location>
</feature>
<feature type="transmembrane region" description="Helical" evidence="1">
    <location>
        <begin position="118"/>
        <end position="138"/>
    </location>
</feature>
<proteinExistence type="predicted"/>
<feature type="transmembrane region" description="Helical" evidence="1">
    <location>
        <begin position="89"/>
        <end position="111"/>
    </location>
</feature>
<organism evidence="3 4">
    <name type="scientific">Nocardia caishijiensis</name>
    <dbReference type="NCBI Taxonomy" id="184756"/>
    <lineage>
        <taxon>Bacteria</taxon>
        <taxon>Bacillati</taxon>
        <taxon>Actinomycetota</taxon>
        <taxon>Actinomycetes</taxon>
        <taxon>Mycobacteriales</taxon>
        <taxon>Nocardiaceae</taxon>
        <taxon>Nocardia</taxon>
    </lineage>
</organism>
<feature type="transmembrane region" description="Helical" evidence="1">
    <location>
        <begin position="342"/>
        <end position="364"/>
    </location>
</feature>
<dbReference type="PANTHER" id="PTHR23028">
    <property type="entry name" value="ACETYLTRANSFERASE"/>
    <property type="match status" value="1"/>
</dbReference>
<dbReference type="RefSeq" id="WP_067978416.1">
    <property type="nucleotide sequence ID" value="NZ_VMSD01000001.1"/>
</dbReference>
<gene>
    <name evidence="3" type="ORF">FNL39_101742</name>
</gene>
<accession>A0ABQ6YUS8</accession>
<dbReference type="Proteomes" id="UP000798951">
    <property type="component" value="Unassembled WGS sequence"/>
</dbReference>
<evidence type="ECO:0000259" key="2">
    <source>
        <dbReference type="Pfam" id="PF01757"/>
    </source>
</evidence>
<dbReference type="InterPro" id="IPR002656">
    <property type="entry name" value="Acyl_transf_3_dom"/>
</dbReference>
<feature type="transmembrane region" description="Helical" evidence="1">
    <location>
        <begin position="177"/>
        <end position="195"/>
    </location>
</feature>
<feature type="transmembrane region" description="Helical" evidence="1">
    <location>
        <begin position="144"/>
        <end position="165"/>
    </location>
</feature>
<comment type="caution">
    <text evidence="3">The sequence shown here is derived from an EMBL/GenBank/DDBJ whole genome shotgun (WGS) entry which is preliminary data.</text>
</comment>
<keyword evidence="1" id="KW-1133">Transmembrane helix</keyword>
<feature type="transmembrane region" description="Helical" evidence="1">
    <location>
        <begin position="207"/>
        <end position="225"/>
    </location>
</feature>
<sequence>MTSTHTPVPPPRGFIPALEGMRGMAALGVLVTHVAFQTAASATPVIGPMLERFDMAVAVFFALSGFLLWRPHAAAAHGVGAAPSTGRYLLHRFARIMPAYWAVVVFVLVLLPGAAQTANLRVWVSNLFLLQVFVPLTLTEGLTQMWSLSVEVAFYLVLPLLALLFVRLRGSAARWRIPVLCALAAVSLTWNLWPVPTPDAIHADNWLPAYIPWFAAGMLLAELIYRLRDDARWPRLLANQPLMWGIALVAFLISATEYGGPAGLERAEPWQYAVKMLLGAIIGFGLLAPLVLRPADAPPHRWLESRTAAVLGRWSYGVFLWHLVVLSMVFPVFSLLPFSGSFLYVLVLTTALTLPLAAASYALIEEPARRLARRWDERAAQRRRGSAATPTATTAMTAGACAQIEPPI</sequence>
<keyword evidence="1" id="KW-0472">Membrane</keyword>
<feature type="transmembrane region" description="Helical" evidence="1">
    <location>
        <begin position="237"/>
        <end position="256"/>
    </location>
</feature>
<name>A0ABQ6YUS8_9NOCA</name>
<evidence type="ECO:0000313" key="4">
    <source>
        <dbReference type="Proteomes" id="UP000798951"/>
    </source>
</evidence>